<dbReference type="Proteomes" id="UP001279410">
    <property type="component" value="Unassembled WGS sequence"/>
</dbReference>
<evidence type="ECO:0000256" key="1">
    <source>
        <dbReference type="SAM" id="MobiDB-lite"/>
    </source>
</evidence>
<evidence type="ECO:0000313" key="3">
    <source>
        <dbReference type="Proteomes" id="UP001279410"/>
    </source>
</evidence>
<gene>
    <name evidence="2" type="ORF">AKAME5_002410900</name>
</gene>
<accession>A0AAD3NKH5</accession>
<organism evidence="2 3">
    <name type="scientific">Lates japonicus</name>
    <name type="common">Japanese lates</name>
    <dbReference type="NCBI Taxonomy" id="270547"/>
    <lineage>
        <taxon>Eukaryota</taxon>
        <taxon>Metazoa</taxon>
        <taxon>Chordata</taxon>
        <taxon>Craniata</taxon>
        <taxon>Vertebrata</taxon>
        <taxon>Euteleostomi</taxon>
        <taxon>Actinopterygii</taxon>
        <taxon>Neopterygii</taxon>
        <taxon>Teleostei</taxon>
        <taxon>Neoteleostei</taxon>
        <taxon>Acanthomorphata</taxon>
        <taxon>Carangaria</taxon>
        <taxon>Carangaria incertae sedis</taxon>
        <taxon>Centropomidae</taxon>
        <taxon>Lates</taxon>
    </lineage>
</organism>
<proteinExistence type="predicted"/>
<feature type="compositionally biased region" description="Polar residues" evidence="1">
    <location>
        <begin position="78"/>
        <end position="97"/>
    </location>
</feature>
<evidence type="ECO:0000313" key="2">
    <source>
        <dbReference type="EMBL" id="GLD72784.1"/>
    </source>
</evidence>
<feature type="region of interest" description="Disordered" evidence="1">
    <location>
        <begin position="1"/>
        <end position="97"/>
    </location>
</feature>
<name>A0AAD3NKH5_LATJO</name>
<comment type="caution">
    <text evidence="2">The sequence shown here is derived from an EMBL/GenBank/DDBJ whole genome shotgun (WGS) entry which is preliminary data.</text>
</comment>
<feature type="compositionally biased region" description="Polar residues" evidence="1">
    <location>
        <begin position="17"/>
        <end position="41"/>
    </location>
</feature>
<sequence length="140" mass="15376">MARRSPHRDRGLLSKVTACQLQRSSRAPSTLNLPETLTESPRQSEELALQQQQLNSGPEQLSPALTPKQTLRAFPKSFPTSAVSRQGQAQNPSGCQQQLLRHAQQTVLSTYAGRFEGADGELRRKSLMMTAITGLPPRGK</sequence>
<reference evidence="2" key="1">
    <citation type="submission" date="2022-08" db="EMBL/GenBank/DDBJ databases">
        <title>Genome sequencing of akame (Lates japonicus).</title>
        <authorList>
            <person name="Hashiguchi Y."/>
            <person name="Takahashi H."/>
        </authorList>
    </citation>
    <scope>NUCLEOTIDE SEQUENCE</scope>
    <source>
        <strain evidence="2">Kochi</strain>
    </source>
</reference>
<keyword evidence="3" id="KW-1185">Reference proteome</keyword>
<dbReference type="EMBL" id="BRZM01001225">
    <property type="protein sequence ID" value="GLD72784.1"/>
    <property type="molecule type" value="Genomic_DNA"/>
</dbReference>
<dbReference type="AlphaFoldDB" id="A0AAD3NKH5"/>
<protein>
    <submittedName>
        <fullName evidence="2">Nance-Horan syndrome protein</fullName>
    </submittedName>
</protein>